<dbReference type="OrthoDB" id="3363151at2759"/>
<dbReference type="STRING" id="2282107.A0A286UUM0"/>
<dbReference type="InterPro" id="IPR018819">
    <property type="entry name" value="Nur1/Mug154"/>
</dbReference>
<dbReference type="GO" id="GO:0043007">
    <property type="term" value="P:maintenance of rDNA"/>
    <property type="evidence" value="ECO:0007669"/>
    <property type="project" value="TreeGrafter"/>
</dbReference>
<evidence type="ECO:0008006" key="9">
    <source>
        <dbReference type="Google" id="ProtNLM"/>
    </source>
</evidence>
<keyword evidence="4 6" id="KW-0472">Membrane</keyword>
<feature type="region of interest" description="Disordered" evidence="5">
    <location>
        <begin position="1"/>
        <end position="109"/>
    </location>
</feature>
<dbReference type="Proteomes" id="UP000217199">
    <property type="component" value="Unassembled WGS sequence"/>
</dbReference>
<dbReference type="Pfam" id="PF10332">
    <property type="entry name" value="DUF2418"/>
    <property type="match status" value="1"/>
</dbReference>
<evidence type="ECO:0000256" key="4">
    <source>
        <dbReference type="ARBA" id="ARBA00023136"/>
    </source>
</evidence>
<keyword evidence="3 6" id="KW-1133">Transmembrane helix</keyword>
<feature type="compositionally biased region" description="Polar residues" evidence="5">
    <location>
        <begin position="54"/>
        <end position="69"/>
    </location>
</feature>
<dbReference type="GO" id="GO:0012505">
    <property type="term" value="C:endomembrane system"/>
    <property type="evidence" value="ECO:0007669"/>
    <property type="project" value="UniProtKB-SubCell"/>
</dbReference>
<sequence length="394" mass="45135">MFKRFSLGNANNTAGSPARRKSIFSDVGTNTPPRSPLAALSNGQPSPGAPLTPRVTQHKSPTEFPSLSASRKFDWDAARQRKPPPYGSPLEGARAKAARKNEANSKTGQRRIVRRKGFIERITNFPSNIIHQISMFPSNIPFPESKTSAVVIGGFMHLVNLLVRLSHGRHVVEEEMPWSDVYGETKTNRWINWTTIFTILLICSSFFNTFQLLSHIRIYSLYHKTEPVNSPRACFVTTELDTDPLEPPSITYRVFSWLAYQFSISWRFLLNFKPPAPRVTEGANVTRFQQLHMWEPEEFELRLFSIYSPAHAFLWMVTTGSNWIIMFIIMGMVGLQTHMLISSFEGLIKDKAIIASEVMSEYNTKFVHPRVFPLREDKAVMTHQAEFIEFWNEY</sequence>
<accession>A0A286UUM0</accession>
<dbReference type="PANTHER" id="PTHR28293">
    <property type="entry name" value="NUCLEAR RIM PROTEIN 1"/>
    <property type="match status" value="1"/>
</dbReference>
<dbReference type="EMBL" id="NBII01000001">
    <property type="protein sequence ID" value="PAV23271.1"/>
    <property type="molecule type" value="Genomic_DNA"/>
</dbReference>
<organism evidence="7 8">
    <name type="scientific">Pyrrhoderma noxium</name>
    <dbReference type="NCBI Taxonomy" id="2282107"/>
    <lineage>
        <taxon>Eukaryota</taxon>
        <taxon>Fungi</taxon>
        <taxon>Dikarya</taxon>
        <taxon>Basidiomycota</taxon>
        <taxon>Agaricomycotina</taxon>
        <taxon>Agaricomycetes</taxon>
        <taxon>Hymenochaetales</taxon>
        <taxon>Hymenochaetaceae</taxon>
        <taxon>Pyrrhoderma</taxon>
    </lineage>
</organism>
<dbReference type="AlphaFoldDB" id="A0A286UUM0"/>
<proteinExistence type="predicted"/>
<feature type="transmembrane region" description="Helical" evidence="6">
    <location>
        <begin position="190"/>
        <end position="210"/>
    </location>
</feature>
<evidence type="ECO:0000256" key="1">
    <source>
        <dbReference type="ARBA" id="ARBA00004127"/>
    </source>
</evidence>
<evidence type="ECO:0000256" key="3">
    <source>
        <dbReference type="ARBA" id="ARBA00022989"/>
    </source>
</evidence>
<dbReference type="InParanoid" id="A0A286UUM0"/>
<comment type="caution">
    <text evidence="7">The sequence shown here is derived from an EMBL/GenBank/DDBJ whole genome shotgun (WGS) entry which is preliminary data.</text>
</comment>
<evidence type="ECO:0000256" key="6">
    <source>
        <dbReference type="SAM" id="Phobius"/>
    </source>
</evidence>
<name>A0A286UUM0_9AGAM</name>
<evidence type="ECO:0000256" key="2">
    <source>
        <dbReference type="ARBA" id="ARBA00022692"/>
    </source>
</evidence>
<dbReference type="GO" id="GO:0007096">
    <property type="term" value="P:regulation of exit from mitosis"/>
    <property type="evidence" value="ECO:0007669"/>
    <property type="project" value="TreeGrafter"/>
</dbReference>
<feature type="transmembrane region" description="Helical" evidence="6">
    <location>
        <begin position="323"/>
        <end position="341"/>
    </location>
</feature>
<comment type="subcellular location">
    <subcellularLocation>
        <location evidence="1">Endomembrane system</location>
        <topology evidence="1">Multi-pass membrane protein</topology>
    </subcellularLocation>
</comment>
<gene>
    <name evidence="7" type="ORF">PNOK_0033900</name>
</gene>
<dbReference type="PANTHER" id="PTHR28293:SF1">
    <property type="entry name" value="NUCLEAR RIM PROTEIN 1"/>
    <property type="match status" value="1"/>
</dbReference>
<evidence type="ECO:0000313" key="7">
    <source>
        <dbReference type="EMBL" id="PAV23271.1"/>
    </source>
</evidence>
<evidence type="ECO:0000256" key="5">
    <source>
        <dbReference type="SAM" id="MobiDB-lite"/>
    </source>
</evidence>
<keyword evidence="2 6" id="KW-0812">Transmembrane</keyword>
<reference evidence="7 8" key="1">
    <citation type="journal article" date="2017" name="Mol. Ecol.">
        <title>Comparative and population genomic landscape of Phellinus noxius: A hypervariable fungus causing root rot in trees.</title>
        <authorList>
            <person name="Chung C.L."/>
            <person name="Lee T.J."/>
            <person name="Akiba M."/>
            <person name="Lee H.H."/>
            <person name="Kuo T.H."/>
            <person name="Liu D."/>
            <person name="Ke H.M."/>
            <person name="Yokoi T."/>
            <person name="Roa M.B."/>
            <person name="Lu M.J."/>
            <person name="Chang Y.Y."/>
            <person name="Ann P.J."/>
            <person name="Tsai J.N."/>
            <person name="Chen C.Y."/>
            <person name="Tzean S.S."/>
            <person name="Ota Y."/>
            <person name="Hattori T."/>
            <person name="Sahashi N."/>
            <person name="Liou R.F."/>
            <person name="Kikuchi T."/>
            <person name="Tsai I.J."/>
        </authorList>
    </citation>
    <scope>NUCLEOTIDE SEQUENCE [LARGE SCALE GENOMIC DNA]</scope>
    <source>
        <strain evidence="7 8">FFPRI411160</strain>
    </source>
</reference>
<protein>
    <recommendedName>
        <fullName evidence="9">Nuclear rim protein 1</fullName>
    </recommendedName>
</protein>
<evidence type="ECO:0000313" key="8">
    <source>
        <dbReference type="Proteomes" id="UP000217199"/>
    </source>
</evidence>
<keyword evidence="8" id="KW-1185">Reference proteome</keyword>